<dbReference type="STRING" id="1469647.BC351_01585"/>
<dbReference type="Proteomes" id="UP000190626">
    <property type="component" value="Unassembled WGS sequence"/>
</dbReference>
<dbReference type="OrthoDB" id="2617768at2"/>
<dbReference type="RefSeq" id="WP_079408957.1">
    <property type="nucleotide sequence ID" value="NZ_MBTG01000001.1"/>
</dbReference>
<dbReference type="EMBL" id="MBTG01000001">
    <property type="protein sequence ID" value="OPH61958.1"/>
    <property type="molecule type" value="Genomic_DNA"/>
</dbReference>
<comment type="caution">
    <text evidence="1">The sequence shown here is derived from an EMBL/GenBank/DDBJ whole genome shotgun (WGS) entry which is preliminary data.</text>
</comment>
<name>A0A1V4HT42_9BACL</name>
<protein>
    <recommendedName>
        <fullName evidence="3">Aminodeoxychorismate lyase</fullName>
    </recommendedName>
</protein>
<dbReference type="AlphaFoldDB" id="A0A1V4HT42"/>
<accession>A0A1V4HT42</accession>
<organism evidence="1 2">
    <name type="scientific">Paenibacillus ferrarius</name>
    <dbReference type="NCBI Taxonomy" id="1469647"/>
    <lineage>
        <taxon>Bacteria</taxon>
        <taxon>Bacillati</taxon>
        <taxon>Bacillota</taxon>
        <taxon>Bacilli</taxon>
        <taxon>Bacillales</taxon>
        <taxon>Paenibacillaceae</taxon>
        <taxon>Paenibacillus</taxon>
    </lineage>
</organism>
<reference evidence="2" key="1">
    <citation type="submission" date="2016-07" db="EMBL/GenBank/DDBJ databases">
        <authorList>
            <person name="Florea S."/>
            <person name="Webb J.S."/>
            <person name="Jaromczyk J."/>
            <person name="Schardl C.L."/>
        </authorList>
    </citation>
    <scope>NUCLEOTIDE SEQUENCE [LARGE SCALE GENOMIC DNA]</scope>
    <source>
        <strain evidence="2">CY1</strain>
    </source>
</reference>
<evidence type="ECO:0000313" key="1">
    <source>
        <dbReference type="EMBL" id="OPH61958.1"/>
    </source>
</evidence>
<keyword evidence="2" id="KW-1185">Reference proteome</keyword>
<evidence type="ECO:0008006" key="3">
    <source>
        <dbReference type="Google" id="ProtNLM"/>
    </source>
</evidence>
<gene>
    <name evidence="1" type="ORF">BC351_01585</name>
</gene>
<evidence type="ECO:0000313" key="2">
    <source>
        <dbReference type="Proteomes" id="UP000190626"/>
    </source>
</evidence>
<proteinExistence type="predicted"/>
<dbReference type="Gene3D" id="3.30.1490.480">
    <property type="entry name" value="Endolytic murein transglycosylase"/>
    <property type="match status" value="1"/>
</dbReference>
<sequence length="171" mass="18745">MFKNRSIILGIGIGIIIGALLLQVMSVRASAPGQAKLAMEEMDPQKLKDETSKYYQVFDKSAKMYTQAELDAVVQQKLKDEAERIAAAKPKDQPKTTAPEGSPKIILYVQPNLDATAVSDLLMKSGIITDRKAFVTELEKQGGNTKLQIGFHSFEGVMDMSKIVTNLITAQ</sequence>